<sequence>MQQPILPPPNTTILSTSPTTPNIHALFDPPTSTWQYLIADPTTSAAAIIDPVLDYDPTTQTITTTTADTLLALAASKQYTISHILETHIHADHLTAAAYLQARLAQSQPSKPPICAGHRISQVQRLFAARYAIPAEEYQPPKGGFDRLFQDDETFRIGGLEAVAVHLPGHTPDHLGYLIGGENLFSGDSLFHPDIGTARCDFPGGSPEQLWASGQKVLALAPDTKVWAGHDYPPPAGGRKEVVPYVTVREHQQGNRHLKKGGPSREEFVRLRGERDRGLGEPRLLHVALQVNVRGGRMPAPIGGEGGLRLLRVPVRGGKSWE</sequence>
<gene>
    <name evidence="3" type="ORF">BP01DRAFT_373474</name>
</gene>
<dbReference type="SUPFAM" id="SSF56281">
    <property type="entry name" value="Metallo-hydrolase/oxidoreductase"/>
    <property type="match status" value="1"/>
</dbReference>
<dbReference type="GO" id="GO:0046872">
    <property type="term" value="F:metal ion binding"/>
    <property type="evidence" value="ECO:0007669"/>
    <property type="project" value="UniProtKB-KW"/>
</dbReference>
<dbReference type="PANTHER" id="PTHR43084">
    <property type="entry name" value="PERSULFIDE DIOXYGENASE ETHE1"/>
    <property type="match status" value="1"/>
</dbReference>
<dbReference type="InterPro" id="IPR044528">
    <property type="entry name" value="POD-like_MBL-fold"/>
</dbReference>
<organism evidence="3 4">
    <name type="scientific">Aspergillus saccharolyticus JOP 1030-1</name>
    <dbReference type="NCBI Taxonomy" id="1450539"/>
    <lineage>
        <taxon>Eukaryota</taxon>
        <taxon>Fungi</taxon>
        <taxon>Dikarya</taxon>
        <taxon>Ascomycota</taxon>
        <taxon>Pezizomycotina</taxon>
        <taxon>Eurotiomycetes</taxon>
        <taxon>Eurotiomycetidae</taxon>
        <taxon>Eurotiales</taxon>
        <taxon>Aspergillaceae</taxon>
        <taxon>Aspergillus</taxon>
        <taxon>Aspergillus subgen. Circumdati</taxon>
    </lineage>
</organism>
<proteinExistence type="predicted"/>
<dbReference type="AlphaFoldDB" id="A0A318ZPZ3"/>
<dbReference type="InterPro" id="IPR036866">
    <property type="entry name" value="RibonucZ/Hydroxyglut_hydro"/>
</dbReference>
<dbReference type="GO" id="GO:0070813">
    <property type="term" value="P:hydrogen sulfide metabolic process"/>
    <property type="evidence" value="ECO:0007669"/>
    <property type="project" value="TreeGrafter"/>
</dbReference>
<accession>A0A318ZPZ3</accession>
<name>A0A318ZPZ3_9EURO</name>
<dbReference type="Gene3D" id="3.60.15.10">
    <property type="entry name" value="Ribonuclease Z/Hydroxyacylglutathione hydrolase-like"/>
    <property type="match status" value="1"/>
</dbReference>
<dbReference type="RefSeq" id="XP_025431982.1">
    <property type="nucleotide sequence ID" value="XM_025576788.1"/>
</dbReference>
<dbReference type="GO" id="GO:0006749">
    <property type="term" value="P:glutathione metabolic process"/>
    <property type="evidence" value="ECO:0007669"/>
    <property type="project" value="InterPro"/>
</dbReference>
<dbReference type="InterPro" id="IPR051682">
    <property type="entry name" value="Mito_Persulfide_Diox"/>
</dbReference>
<reference evidence="3 4" key="1">
    <citation type="submission" date="2016-12" db="EMBL/GenBank/DDBJ databases">
        <title>The genomes of Aspergillus section Nigri reveals drivers in fungal speciation.</title>
        <authorList>
            <consortium name="DOE Joint Genome Institute"/>
            <person name="Vesth T.C."/>
            <person name="Nybo J."/>
            <person name="Theobald S."/>
            <person name="Brandl J."/>
            <person name="Frisvad J.C."/>
            <person name="Nielsen K.F."/>
            <person name="Lyhne E.K."/>
            <person name="Kogle M.E."/>
            <person name="Kuo A."/>
            <person name="Riley R."/>
            <person name="Clum A."/>
            <person name="Nolan M."/>
            <person name="Lipzen A."/>
            <person name="Salamov A."/>
            <person name="Henrissat B."/>
            <person name="Wiebenga A."/>
            <person name="De Vries R.P."/>
            <person name="Grigoriev I.V."/>
            <person name="Mortensen U.H."/>
            <person name="Andersen M.R."/>
            <person name="Baker S.E."/>
        </authorList>
    </citation>
    <scope>NUCLEOTIDE SEQUENCE [LARGE SCALE GENOMIC DNA]</scope>
    <source>
        <strain evidence="3 4">JOP 1030-1</strain>
    </source>
</reference>
<dbReference type="Proteomes" id="UP000248349">
    <property type="component" value="Unassembled WGS sequence"/>
</dbReference>
<evidence type="ECO:0000313" key="3">
    <source>
        <dbReference type="EMBL" id="PYH46000.1"/>
    </source>
</evidence>
<feature type="domain" description="Metallo-beta-lactamase" evidence="2">
    <location>
        <begin position="32"/>
        <end position="230"/>
    </location>
</feature>
<dbReference type="STRING" id="1450539.A0A318ZPZ3"/>
<dbReference type="PANTHER" id="PTHR43084:SF1">
    <property type="entry name" value="PERSULFIDE DIOXYGENASE ETHE1, MITOCHONDRIAL"/>
    <property type="match status" value="1"/>
</dbReference>
<dbReference type="GeneID" id="37078017"/>
<dbReference type="OrthoDB" id="449487at2759"/>
<dbReference type="InterPro" id="IPR001279">
    <property type="entry name" value="Metallo-B-lactamas"/>
</dbReference>
<dbReference type="SMART" id="SM00849">
    <property type="entry name" value="Lactamase_B"/>
    <property type="match status" value="1"/>
</dbReference>
<dbReference type="EMBL" id="KZ821229">
    <property type="protein sequence ID" value="PYH46000.1"/>
    <property type="molecule type" value="Genomic_DNA"/>
</dbReference>
<keyword evidence="4" id="KW-1185">Reference proteome</keyword>
<dbReference type="GO" id="GO:0050313">
    <property type="term" value="F:sulfur dioxygenase activity"/>
    <property type="evidence" value="ECO:0007669"/>
    <property type="project" value="InterPro"/>
</dbReference>
<protein>
    <submittedName>
        <fullName evidence="3">Metallo-beta-lactamase superfamily protein</fullName>
    </submittedName>
</protein>
<evidence type="ECO:0000259" key="2">
    <source>
        <dbReference type="SMART" id="SM00849"/>
    </source>
</evidence>
<evidence type="ECO:0000313" key="4">
    <source>
        <dbReference type="Proteomes" id="UP000248349"/>
    </source>
</evidence>
<evidence type="ECO:0000256" key="1">
    <source>
        <dbReference type="ARBA" id="ARBA00022723"/>
    </source>
</evidence>
<dbReference type="CDD" id="cd07724">
    <property type="entry name" value="POD-like_MBL-fold"/>
    <property type="match status" value="1"/>
</dbReference>
<dbReference type="Pfam" id="PF00753">
    <property type="entry name" value="Lactamase_B"/>
    <property type="match status" value="1"/>
</dbReference>
<keyword evidence="1" id="KW-0479">Metal-binding</keyword>